<dbReference type="PROSITE" id="PS50862">
    <property type="entry name" value="AA_TRNA_LIGASE_II"/>
    <property type="match status" value="1"/>
</dbReference>
<dbReference type="Gene3D" id="2.40.50.140">
    <property type="entry name" value="Nucleic acid-binding proteins"/>
    <property type="match status" value="1"/>
</dbReference>
<dbReference type="InterPro" id="IPR002312">
    <property type="entry name" value="Asp/Asn-tRNA-synth_IIb"/>
</dbReference>
<dbReference type="Pfam" id="PF01336">
    <property type="entry name" value="tRNA_anti-codon"/>
    <property type="match status" value="1"/>
</dbReference>
<keyword evidence="2 7" id="KW-0436">Ligase</keyword>
<evidence type="ECO:0000256" key="7">
    <source>
        <dbReference type="HAMAP-Rule" id="MF_00534"/>
    </source>
</evidence>
<dbReference type="InterPro" id="IPR012340">
    <property type="entry name" value="NA-bd_OB-fold"/>
</dbReference>
<evidence type="ECO:0000256" key="3">
    <source>
        <dbReference type="ARBA" id="ARBA00022741"/>
    </source>
</evidence>
<dbReference type="GO" id="GO:0003676">
    <property type="term" value="F:nucleic acid binding"/>
    <property type="evidence" value="ECO:0007669"/>
    <property type="project" value="InterPro"/>
</dbReference>
<comment type="catalytic activity">
    <reaction evidence="7">
        <text>tRNA(Asn) + L-asparagine + ATP = L-asparaginyl-tRNA(Asn) + AMP + diphosphate + H(+)</text>
        <dbReference type="Rhea" id="RHEA:11180"/>
        <dbReference type="Rhea" id="RHEA-COMP:9659"/>
        <dbReference type="Rhea" id="RHEA-COMP:9674"/>
        <dbReference type="ChEBI" id="CHEBI:15378"/>
        <dbReference type="ChEBI" id="CHEBI:30616"/>
        <dbReference type="ChEBI" id="CHEBI:33019"/>
        <dbReference type="ChEBI" id="CHEBI:58048"/>
        <dbReference type="ChEBI" id="CHEBI:78442"/>
        <dbReference type="ChEBI" id="CHEBI:78515"/>
        <dbReference type="ChEBI" id="CHEBI:456215"/>
        <dbReference type="EC" id="6.1.1.22"/>
    </reaction>
</comment>
<comment type="subcellular location">
    <subcellularLocation>
        <location evidence="7">Cytoplasm</location>
    </subcellularLocation>
</comment>
<dbReference type="Proteomes" id="UP000229401">
    <property type="component" value="Unassembled WGS sequence"/>
</dbReference>
<comment type="similarity">
    <text evidence="1 7">Belongs to the class-II aminoacyl-tRNA synthetase family.</text>
</comment>
<keyword evidence="5 7" id="KW-0648">Protein biosynthesis</keyword>
<dbReference type="Gene3D" id="3.30.930.10">
    <property type="entry name" value="Bira Bifunctional Protein, Domain 2"/>
    <property type="match status" value="1"/>
</dbReference>
<dbReference type="PANTHER" id="PTHR22594">
    <property type="entry name" value="ASPARTYL/LYSYL-TRNA SYNTHETASE"/>
    <property type="match status" value="1"/>
</dbReference>
<reference evidence="10" key="1">
    <citation type="submission" date="2017-09" db="EMBL/GenBank/DDBJ databases">
        <title>Depth-based differentiation of microbial function through sediment-hosted aquifers and enrichment of novel symbionts in the deep terrestrial subsurface.</title>
        <authorList>
            <person name="Probst A.J."/>
            <person name="Ladd B."/>
            <person name="Jarett J.K."/>
            <person name="Geller-Mcgrath D.E."/>
            <person name="Sieber C.M.K."/>
            <person name="Emerson J.B."/>
            <person name="Anantharaman K."/>
            <person name="Thomas B.C."/>
            <person name="Malmstrom R."/>
            <person name="Stieglmeier M."/>
            <person name="Klingl A."/>
            <person name="Woyke T."/>
            <person name="Ryan C.M."/>
            <person name="Banfield J.F."/>
        </authorList>
    </citation>
    <scope>NUCLEOTIDE SEQUENCE [LARGE SCALE GENOMIC DNA]</scope>
</reference>
<evidence type="ECO:0000313" key="10">
    <source>
        <dbReference type="Proteomes" id="UP000229401"/>
    </source>
</evidence>
<dbReference type="InterPro" id="IPR004365">
    <property type="entry name" value="NA-bd_OB_tRNA"/>
</dbReference>
<sequence>MEYRIDQSEKFNGKEVVLKGWVYNKRSSGSIVFLQLRDGTGFIQGVVVKSEVSENVFIDADKLTLETSVIVSGVVKEEKRSPTGYEMMVKDIQIVSLSAEYPIGKKEHGPDFLLSHRHLWLRSKRQWAIQRIRNTIINAMFTHLNNEGYIKIDAPIFTPNACEGTTTLYPVPYLPAWKEEFDKEKISMGKYNISDNDGFPFVYLSQSGQLYIEAAIFAHGKVFDFGPTFRAEKSKTRRHLTEFWMMDAEAAYVDHTENIKVQEKLVSFVVSSVLKHNLNELTMLERDIKPLENTALGNYPVITHKEAVVRLKKSNIIIGERDDFGAEAETILSKQFDRPFFIEKYPKEIKAFYMKEDSKDSTRVLNSDLLAHEGYGEIIGGSQREDDYKKLLARIREHHLNEQDFQWYLDLRKYGSVPHSGFGIGLERLVTWICKLDHLRESIPFPRMMERFNP</sequence>
<gene>
    <name evidence="7" type="primary">asnS</name>
    <name evidence="9" type="ORF">COY87_03850</name>
</gene>
<evidence type="ECO:0000256" key="5">
    <source>
        <dbReference type="ARBA" id="ARBA00022917"/>
    </source>
</evidence>
<dbReference type="SUPFAM" id="SSF50249">
    <property type="entry name" value="Nucleic acid-binding proteins"/>
    <property type="match status" value="1"/>
</dbReference>
<dbReference type="GO" id="GO:0004816">
    <property type="term" value="F:asparagine-tRNA ligase activity"/>
    <property type="evidence" value="ECO:0007669"/>
    <property type="project" value="UniProtKB-UniRule"/>
</dbReference>
<dbReference type="HAMAP" id="MF_00534">
    <property type="entry name" value="Asn_tRNA_synth"/>
    <property type="match status" value="1"/>
</dbReference>
<keyword evidence="6 7" id="KW-0030">Aminoacyl-tRNA synthetase</keyword>
<protein>
    <recommendedName>
        <fullName evidence="7">Asparagine--tRNA ligase</fullName>
        <ecNumber evidence="7">6.1.1.22</ecNumber>
    </recommendedName>
    <alternativeName>
        <fullName evidence="7">Asparaginyl-tRNA synthetase</fullName>
        <shortName evidence="7">AsnRS</shortName>
    </alternativeName>
</protein>
<evidence type="ECO:0000256" key="4">
    <source>
        <dbReference type="ARBA" id="ARBA00022840"/>
    </source>
</evidence>
<keyword evidence="7" id="KW-0963">Cytoplasm</keyword>
<dbReference type="CDD" id="cd04323">
    <property type="entry name" value="AsnRS_cyto_like_N"/>
    <property type="match status" value="1"/>
</dbReference>
<dbReference type="AlphaFoldDB" id="A0A2M7QIR8"/>
<keyword evidence="3 7" id="KW-0547">Nucleotide-binding</keyword>
<evidence type="ECO:0000259" key="8">
    <source>
        <dbReference type="PROSITE" id="PS50862"/>
    </source>
</evidence>
<dbReference type="GO" id="GO:0006421">
    <property type="term" value="P:asparaginyl-tRNA aminoacylation"/>
    <property type="evidence" value="ECO:0007669"/>
    <property type="project" value="UniProtKB-UniRule"/>
</dbReference>
<dbReference type="GO" id="GO:0005524">
    <property type="term" value="F:ATP binding"/>
    <property type="evidence" value="ECO:0007669"/>
    <property type="project" value="UniProtKB-UniRule"/>
</dbReference>
<dbReference type="PANTHER" id="PTHR22594:SF34">
    <property type="entry name" value="ASPARAGINE--TRNA LIGASE, MITOCHONDRIAL-RELATED"/>
    <property type="match status" value="1"/>
</dbReference>
<dbReference type="InterPro" id="IPR004364">
    <property type="entry name" value="Aa-tRNA-synt_II"/>
</dbReference>
<dbReference type="NCBIfam" id="TIGR00457">
    <property type="entry name" value="asnS"/>
    <property type="match status" value="1"/>
</dbReference>
<organism evidence="9 10">
    <name type="scientific">Candidatus Roizmanbacteria bacterium CG_4_10_14_0_8_um_filter_33_9</name>
    <dbReference type="NCBI Taxonomy" id="1974826"/>
    <lineage>
        <taxon>Bacteria</taxon>
        <taxon>Candidatus Roizmaniibacteriota</taxon>
    </lineage>
</organism>
<dbReference type="SUPFAM" id="SSF55681">
    <property type="entry name" value="Class II aaRS and biotin synthetases"/>
    <property type="match status" value="1"/>
</dbReference>
<comment type="subunit">
    <text evidence="7">Homodimer.</text>
</comment>
<dbReference type="EC" id="6.1.1.22" evidence="7"/>
<dbReference type="InterPro" id="IPR045864">
    <property type="entry name" value="aa-tRNA-synth_II/BPL/LPL"/>
</dbReference>
<dbReference type="PRINTS" id="PR01042">
    <property type="entry name" value="TRNASYNTHASP"/>
</dbReference>
<evidence type="ECO:0000256" key="1">
    <source>
        <dbReference type="ARBA" id="ARBA00008226"/>
    </source>
</evidence>
<evidence type="ECO:0000256" key="6">
    <source>
        <dbReference type="ARBA" id="ARBA00023146"/>
    </source>
</evidence>
<dbReference type="EMBL" id="PFLI01000129">
    <property type="protein sequence ID" value="PIY71876.1"/>
    <property type="molecule type" value="Genomic_DNA"/>
</dbReference>
<proteinExistence type="inferred from homology"/>
<dbReference type="GO" id="GO:0005737">
    <property type="term" value="C:cytoplasm"/>
    <property type="evidence" value="ECO:0007669"/>
    <property type="project" value="UniProtKB-SubCell"/>
</dbReference>
<evidence type="ECO:0000313" key="9">
    <source>
        <dbReference type="EMBL" id="PIY71876.1"/>
    </source>
</evidence>
<dbReference type="InterPro" id="IPR004522">
    <property type="entry name" value="Asn-tRNA-ligase"/>
</dbReference>
<evidence type="ECO:0000256" key="2">
    <source>
        <dbReference type="ARBA" id="ARBA00022598"/>
    </source>
</evidence>
<name>A0A2M7QIR8_9BACT</name>
<dbReference type="NCBIfam" id="NF003037">
    <property type="entry name" value="PRK03932.1"/>
    <property type="match status" value="1"/>
</dbReference>
<dbReference type="Pfam" id="PF00152">
    <property type="entry name" value="tRNA-synt_2"/>
    <property type="match status" value="1"/>
</dbReference>
<accession>A0A2M7QIR8</accession>
<dbReference type="InterPro" id="IPR006195">
    <property type="entry name" value="aa-tRNA-synth_II"/>
</dbReference>
<feature type="domain" description="Aminoacyl-transfer RNA synthetases class-II family profile" evidence="8">
    <location>
        <begin position="131"/>
        <end position="444"/>
    </location>
</feature>
<comment type="caution">
    <text evidence="9">The sequence shown here is derived from an EMBL/GenBank/DDBJ whole genome shotgun (WGS) entry which is preliminary data.</text>
</comment>
<keyword evidence="4 7" id="KW-0067">ATP-binding</keyword>